<dbReference type="InterPro" id="IPR001128">
    <property type="entry name" value="Cyt_P450"/>
</dbReference>
<dbReference type="EMBL" id="CP000699">
    <property type="protein sequence ID" value="ABQ68324.1"/>
    <property type="molecule type" value="Genomic_DNA"/>
</dbReference>
<proteinExistence type="inferred from homology"/>
<dbReference type="AlphaFoldDB" id="A0A9J9HBI1"/>
<evidence type="ECO:0000313" key="4">
    <source>
        <dbReference type="Proteomes" id="UP000001989"/>
    </source>
</evidence>
<organism evidence="3 4">
    <name type="scientific">Rhizorhabdus wittichii (strain DSM 6014 / CCUG 31198 / JCM 15750 / NBRC 105917 / EY 4224 / RW1)</name>
    <name type="common">Sphingomonas wittichii</name>
    <dbReference type="NCBI Taxonomy" id="392499"/>
    <lineage>
        <taxon>Bacteria</taxon>
        <taxon>Pseudomonadati</taxon>
        <taxon>Pseudomonadota</taxon>
        <taxon>Alphaproteobacteria</taxon>
        <taxon>Sphingomonadales</taxon>
        <taxon>Sphingomonadaceae</taxon>
        <taxon>Rhizorhabdus</taxon>
    </lineage>
</organism>
<evidence type="ECO:0000256" key="2">
    <source>
        <dbReference type="RuleBase" id="RU000461"/>
    </source>
</evidence>
<dbReference type="InterPro" id="IPR017972">
    <property type="entry name" value="Cyt_P450_CS"/>
</dbReference>
<dbReference type="GO" id="GO:0020037">
    <property type="term" value="F:heme binding"/>
    <property type="evidence" value="ECO:0007669"/>
    <property type="project" value="InterPro"/>
</dbReference>
<dbReference type="GO" id="GO:0005506">
    <property type="term" value="F:iron ion binding"/>
    <property type="evidence" value="ECO:0007669"/>
    <property type="project" value="InterPro"/>
</dbReference>
<dbReference type="OrthoDB" id="5522954at2"/>
<evidence type="ECO:0000313" key="3">
    <source>
        <dbReference type="EMBL" id="ABQ68324.1"/>
    </source>
</evidence>
<dbReference type="GO" id="GO:0016705">
    <property type="term" value="F:oxidoreductase activity, acting on paired donors, with incorporation or reduction of molecular oxygen"/>
    <property type="evidence" value="ECO:0007669"/>
    <property type="project" value="InterPro"/>
</dbReference>
<dbReference type="InterPro" id="IPR036396">
    <property type="entry name" value="Cyt_P450_sf"/>
</dbReference>
<name>A0A9J9HBI1_RHIWR</name>
<gene>
    <name evidence="3" type="ordered locus">Swit_1964</name>
</gene>
<dbReference type="SUPFAM" id="SSF48264">
    <property type="entry name" value="Cytochrome P450"/>
    <property type="match status" value="1"/>
</dbReference>
<dbReference type="Gene3D" id="1.10.630.10">
    <property type="entry name" value="Cytochrome P450"/>
    <property type="match status" value="1"/>
</dbReference>
<reference evidence="3 4" key="1">
    <citation type="journal article" date="2010" name="J. Bacteriol.">
        <title>Genome sequence of the dioxin-mineralizing bacterium Sphingomonas wittichii RW1.</title>
        <authorList>
            <person name="Miller T.R."/>
            <person name="Delcher A.L."/>
            <person name="Salzberg S.L."/>
            <person name="Saunders E."/>
            <person name="Detter J.C."/>
            <person name="Halden R.U."/>
        </authorList>
    </citation>
    <scope>NUCLEOTIDE SEQUENCE [LARGE SCALE GENOMIC DNA]</scope>
    <source>
        <strain evidence="4">DSM 6014 / CCUG 31198 / JCM 15750 / NBRC 105917 / EY 4224 / RW1</strain>
    </source>
</reference>
<sequence>MASAPDDQADKAVMDFDPAVCTYDRWIEKFGEAREKCPVFASEAHGGYWVAASYEHATNISRDWETFSSRKVWDPEAGKLEGGSVIPPFAGPPFVPVETDPPEWKLYRHLLNPFFGPKAVETYRTRARQVMRALVDRVIETGACDIVNDLANPLPALSTLDILGIPYDQSNWRRFSDPFHKLAYARGTAEFPQCLADLDWIRGQLAEQVERDRANPREGLFSSLCNGEVAGKAFSVPEIVGLGMMVLVGGVGTTNALFSNSCVWLSKHPEVRRKLIDNPDMLPIAREEFVRFYSPVHSAARLVTREVVVNGQRLEPGEQIMVAFSSANHDETVFENAGEIDVERFPNPHVGFGSGIHRCLGSFLARMFFETMFAEVMARMPDFLVDEERAVRYPDISTKNGWITIPATFTPGPRMGEGPTL</sequence>
<dbReference type="KEGG" id="swi:Swit_1964"/>
<dbReference type="GO" id="GO:0004497">
    <property type="term" value="F:monooxygenase activity"/>
    <property type="evidence" value="ECO:0007669"/>
    <property type="project" value="UniProtKB-KW"/>
</dbReference>
<evidence type="ECO:0000256" key="1">
    <source>
        <dbReference type="ARBA" id="ARBA00010617"/>
    </source>
</evidence>
<dbReference type="PANTHER" id="PTHR46696:SF6">
    <property type="entry name" value="P450, PUTATIVE (EUROFUNG)-RELATED"/>
    <property type="match status" value="1"/>
</dbReference>
<accession>A0A9J9HBI1</accession>
<dbReference type="PROSITE" id="PS00086">
    <property type="entry name" value="CYTOCHROME_P450"/>
    <property type="match status" value="1"/>
</dbReference>
<dbReference type="CDD" id="cd11034">
    <property type="entry name" value="P450cin-like"/>
    <property type="match status" value="1"/>
</dbReference>
<dbReference type="InterPro" id="IPR002397">
    <property type="entry name" value="Cyt_P450_B"/>
</dbReference>
<dbReference type="Pfam" id="PF00067">
    <property type="entry name" value="p450"/>
    <property type="match status" value="1"/>
</dbReference>
<dbReference type="Proteomes" id="UP000001989">
    <property type="component" value="Chromosome"/>
</dbReference>
<keyword evidence="2" id="KW-0408">Iron</keyword>
<keyword evidence="2" id="KW-0503">Monooxygenase</keyword>
<dbReference type="PRINTS" id="PR00359">
    <property type="entry name" value="BP450"/>
</dbReference>
<protein>
    <submittedName>
        <fullName evidence="3">Cytochrome P450</fullName>
    </submittedName>
</protein>
<keyword evidence="4" id="KW-1185">Reference proteome</keyword>
<comment type="similarity">
    <text evidence="1 2">Belongs to the cytochrome P450 family.</text>
</comment>
<keyword evidence="2" id="KW-0479">Metal-binding</keyword>
<keyword evidence="2" id="KW-0349">Heme</keyword>
<dbReference type="PANTHER" id="PTHR46696">
    <property type="entry name" value="P450, PUTATIVE (EUROFUNG)-RELATED"/>
    <property type="match status" value="1"/>
</dbReference>
<keyword evidence="2" id="KW-0560">Oxidoreductase</keyword>